<dbReference type="InterPro" id="IPR046801">
    <property type="entry name" value="OpcA_G6PD_N"/>
</dbReference>
<sequence>MVPQFTLQAPLKLPPQAVINHLEQLWRHPEEGYNGSATFTLVVWEPAWLEQHLARLGLLQDAVMGMQRPCLVDAARRAIGAYGLPSATAPLSNALAQVLASQSGGNGVYDDLRGQAIESSISELQPHRMITLAPTINGEQPLDALVAAYCSLPEENSPGGSVCGDVLVLRGGAASIAEELDLLPRLIPSQLPCWVLWEGALGEHTDIFERLVAPPRRLIVDTALGETEPSLRILAQRIASGQAVSDLNWYRLGGWRESLAMAFDAQDRRAALGHVAQVDIDVEGDQLCQGLLLAAWIASRLQWSLRTGHRQQDSSVYRFQRPDGITVDLRLVSVPVGFPKPHAGSVLGLRLLCKPPGNRELCVVLCGEASGCMRLEGGDISSRDLVEEIVPLIEGSLEVQETRALAGGHDTTNPLLATTAQLADQMLATATAAASKA</sequence>
<dbReference type="Pfam" id="PF20171">
    <property type="entry name" value="OpcA_G6PD_C"/>
    <property type="match status" value="1"/>
</dbReference>
<dbReference type="EMBL" id="JYFQ01000227">
    <property type="protein sequence ID" value="KKZ09952.1"/>
    <property type="molecule type" value="Genomic_DNA"/>
</dbReference>
<proteinExistence type="predicted"/>
<dbReference type="AlphaFoldDB" id="A0A0G8ARR5"/>
<organism evidence="3 4">
    <name type="scientific">Candidatus Synechococcus spongiarum 15L</name>
    <dbReference type="NCBI Taxonomy" id="1608419"/>
    <lineage>
        <taxon>Bacteria</taxon>
        <taxon>Bacillati</taxon>
        <taxon>Cyanobacteriota</taxon>
        <taxon>Cyanophyceae</taxon>
        <taxon>Synechococcales</taxon>
        <taxon>Synechococcaceae</taxon>
        <taxon>Synechococcus</taxon>
    </lineage>
</organism>
<dbReference type="PATRIC" id="fig|1608419.3.peg.1449"/>
<evidence type="ECO:0000313" key="3">
    <source>
        <dbReference type="EMBL" id="KKZ09952.1"/>
    </source>
</evidence>
<dbReference type="Proteomes" id="UP000035037">
    <property type="component" value="Unassembled WGS sequence"/>
</dbReference>
<dbReference type="Pfam" id="PF10128">
    <property type="entry name" value="OpcA_G6PD_assem"/>
    <property type="match status" value="1"/>
</dbReference>
<accession>A0A0G8ARR5</accession>
<reference evidence="3 4" key="1">
    <citation type="submission" date="2015-02" db="EMBL/GenBank/DDBJ databases">
        <authorList>
            <person name="Slaby B."/>
            <person name="Hentschel U."/>
        </authorList>
    </citation>
    <scope>NUCLEOTIDE SEQUENCE [LARGE SCALE GENOMIC DNA]</scope>
    <source>
        <strain evidence="3">15L</strain>
    </source>
</reference>
<protein>
    <submittedName>
        <fullName evidence="3">Glucose 6-phosphate dehydrogenase</fullName>
    </submittedName>
</protein>
<feature type="domain" description="Glucose-6-phosphate dehydrogenase assembly protein OpcA C-terminal" evidence="2">
    <location>
        <begin position="243"/>
        <end position="337"/>
    </location>
</feature>
<dbReference type="PANTHER" id="PTHR38658">
    <property type="entry name" value="OXPP CYCLE PROTEIN OPCA-RELATED"/>
    <property type="match status" value="1"/>
</dbReference>
<comment type="caution">
    <text evidence="3">The sequence shown here is derived from an EMBL/GenBank/DDBJ whole genome shotgun (WGS) entry which is preliminary data.</text>
</comment>
<gene>
    <name evidence="3" type="ORF">TQ37_10535</name>
</gene>
<evidence type="ECO:0000313" key="4">
    <source>
        <dbReference type="Proteomes" id="UP000035037"/>
    </source>
</evidence>
<dbReference type="PANTHER" id="PTHR38658:SF1">
    <property type="entry name" value="OXPP CYCLE PROTEIN OPCA-RELATED"/>
    <property type="match status" value="1"/>
</dbReference>
<reference evidence="3 4" key="2">
    <citation type="submission" date="2015-05" db="EMBL/GenBank/DDBJ databases">
        <title>Lifestyle Evolution in Cyanobacterial Symbionts of Sponges.</title>
        <authorList>
            <person name="Burgsdorf I."/>
            <person name="Slaby B.M."/>
            <person name="Handley K.M."/>
            <person name="Haber M."/>
            <person name="Blom J."/>
            <person name="Marshall C.W."/>
            <person name="Gilbert J.A."/>
            <person name="Hentschel U."/>
            <person name="Steindler L."/>
        </authorList>
    </citation>
    <scope>NUCLEOTIDE SEQUENCE [LARGE SCALE GENOMIC DNA]</scope>
    <source>
        <strain evidence="3">15L</strain>
    </source>
</reference>
<name>A0A0G8ARR5_9SYNE</name>
<dbReference type="InterPro" id="IPR046802">
    <property type="entry name" value="OpcA_G6PD_C"/>
</dbReference>
<evidence type="ECO:0000259" key="2">
    <source>
        <dbReference type="Pfam" id="PF20171"/>
    </source>
</evidence>
<feature type="domain" description="Glucose-6-phosphate dehydrogenase assembly protein OpcA N-terminal" evidence="1">
    <location>
        <begin position="120"/>
        <end position="228"/>
    </location>
</feature>
<dbReference type="InterPro" id="IPR004555">
    <property type="entry name" value="G6PDH_assembly_OpcA"/>
</dbReference>
<evidence type="ECO:0000259" key="1">
    <source>
        <dbReference type="Pfam" id="PF10128"/>
    </source>
</evidence>